<organism evidence="2 3">
    <name type="scientific">Aeromonas veronii</name>
    <dbReference type="NCBI Taxonomy" id="654"/>
    <lineage>
        <taxon>Bacteria</taxon>
        <taxon>Pseudomonadati</taxon>
        <taxon>Pseudomonadota</taxon>
        <taxon>Gammaproteobacteria</taxon>
        <taxon>Aeromonadales</taxon>
        <taxon>Aeromonadaceae</taxon>
        <taxon>Aeromonas</taxon>
    </lineage>
</organism>
<keyword evidence="1" id="KW-1133">Transmembrane helix</keyword>
<evidence type="ECO:0000313" key="2">
    <source>
        <dbReference type="EMBL" id="VXA85388.1"/>
    </source>
</evidence>
<reference evidence="2 3" key="1">
    <citation type="submission" date="2019-10" db="EMBL/GenBank/DDBJ databases">
        <authorList>
            <person name="Karimi E."/>
        </authorList>
    </citation>
    <scope>NUCLEOTIDE SEQUENCE [LARGE SCALE GENOMIC DNA]</scope>
    <source>
        <strain evidence="2">Aeromonas sp. 8C</strain>
    </source>
</reference>
<proteinExistence type="predicted"/>
<evidence type="ECO:0000313" key="3">
    <source>
        <dbReference type="Proteomes" id="UP000439123"/>
    </source>
</evidence>
<evidence type="ECO:0000256" key="1">
    <source>
        <dbReference type="SAM" id="Phobius"/>
    </source>
</evidence>
<dbReference type="Proteomes" id="UP000439123">
    <property type="component" value="Unassembled WGS sequence"/>
</dbReference>
<gene>
    <name evidence="2" type="ORF">AERO8C_20461</name>
</gene>
<keyword evidence="1" id="KW-0472">Membrane</keyword>
<accession>A0A653L2Z8</accession>
<sequence>MVSVSRMIWRFSWGVFMIQSMSNFGFTYSLVYPKPHVKTD</sequence>
<keyword evidence="1" id="KW-0812">Transmembrane</keyword>
<name>A0A653L2Z8_AERVE</name>
<protein>
    <submittedName>
        <fullName evidence="2">Uncharacterized protein</fullName>
    </submittedName>
</protein>
<dbReference type="AlphaFoldDB" id="A0A653L2Z8"/>
<dbReference type="EMBL" id="CABWLC010000012">
    <property type="protein sequence ID" value="VXA85388.1"/>
    <property type="molecule type" value="Genomic_DNA"/>
</dbReference>
<feature type="transmembrane region" description="Helical" evidence="1">
    <location>
        <begin position="12"/>
        <end position="31"/>
    </location>
</feature>